<dbReference type="EMBL" id="JAPJDO010000012">
    <property type="protein sequence ID" value="MCX2938221.1"/>
    <property type="molecule type" value="Genomic_DNA"/>
</dbReference>
<protein>
    <submittedName>
        <fullName evidence="2">Uncharacterized protein</fullName>
    </submittedName>
</protein>
<feature type="transmembrane region" description="Helical" evidence="1">
    <location>
        <begin position="42"/>
        <end position="62"/>
    </location>
</feature>
<dbReference type="RefSeq" id="WP_265997841.1">
    <property type="nucleotide sequence ID" value="NZ_JAPJDN010000012.1"/>
</dbReference>
<evidence type="ECO:0000313" key="3">
    <source>
        <dbReference type="Proteomes" id="UP001300745"/>
    </source>
</evidence>
<name>A0ABT3SFD2_9MYCO</name>
<comment type="caution">
    <text evidence="2">The sequence shown here is derived from an EMBL/GenBank/DDBJ whole genome shotgun (WGS) entry which is preliminary data.</text>
</comment>
<proteinExistence type="predicted"/>
<evidence type="ECO:0000313" key="2">
    <source>
        <dbReference type="EMBL" id="MCX2938221.1"/>
    </source>
</evidence>
<keyword evidence="1" id="KW-0472">Membrane</keyword>
<keyword evidence="1" id="KW-0812">Transmembrane</keyword>
<reference evidence="2 3" key="1">
    <citation type="submission" date="2022-11" db="EMBL/GenBank/DDBJ databases">
        <title>Mycobacterium sp. nov.</title>
        <authorList>
            <person name="Papic B."/>
            <person name="Spicic S."/>
            <person name="Duvnjak S."/>
        </authorList>
    </citation>
    <scope>NUCLEOTIDE SEQUENCE [LARGE SCALE GENOMIC DNA]</scope>
    <source>
        <strain evidence="2 3">CVI_P4</strain>
    </source>
</reference>
<organism evidence="2 3">
    <name type="scientific">Mycobacterium pinniadriaticum</name>
    <dbReference type="NCBI Taxonomy" id="2994102"/>
    <lineage>
        <taxon>Bacteria</taxon>
        <taxon>Bacillati</taxon>
        <taxon>Actinomycetota</taxon>
        <taxon>Actinomycetes</taxon>
        <taxon>Mycobacteriales</taxon>
        <taxon>Mycobacteriaceae</taxon>
        <taxon>Mycobacterium</taxon>
    </lineage>
</organism>
<evidence type="ECO:0000256" key="1">
    <source>
        <dbReference type="SAM" id="Phobius"/>
    </source>
</evidence>
<sequence length="137" mass="15249">MAPRPIPRTKMQIILPAVLGVALIGMMALIFSQPGLRSGPMVGVSLFFPLMMIGSMAMMFGGNRFGGGGDNKQLTPAQMEIARREYFADLDELRDEVHESAQAQFDQFQFLHPNPQLLLGAVGSRRMWERSRALKIK</sequence>
<accession>A0ABT3SFD2</accession>
<dbReference type="Proteomes" id="UP001300745">
    <property type="component" value="Unassembled WGS sequence"/>
</dbReference>
<keyword evidence="1" id="KW-1133">Transmembrane helix</keyword>
<gene>
    <name evidence="2" type="ORF">ORI27_16050</name>
</gene>
<keyword evidence="3" id="KW-1185">Reference proteome</keyword>